<dbReference type="PANTHER" id="PTHR12358">
    <property type="entry name" value="SPHINGOSINE KINASE"/>
    <property type="match status" value="1"/>
</dbReference>
<dbReference type="PROSITE" id="PS50146">
    <property type="entry name" value="DAGK"/>
    <property type="match status" value="1"/>
</dbReference>
<evidence type="ECO:0000256" key="3">
    <source>
        <dbReference type="ARBA" id="ARBA00022679"/>
    </source>
</evidence>
<evidence type="ECO:0000313" key="12">
    <source>
        <dbReference type="Proteomes" id="UP000633601"/>
    </source>
</evidence>
<dbReference type="Gene3D" id="3.40.50.10330">
    <property type="entry name" value="Probable inorganic polyphosphate/atp-NAD kinase, domain 1"/>
    <property type="match status" value="1"/>
</dbReference>
<keyword evidence="6" id="KW-0067">ATP-binding</keyword>
<feature type="compositionally biased region" description="Polar residues" evidence="9">
    <location>
        <begin position="53"/>
        <end position="67"/>
    </location>
</feature>
<dbReference type="EMBL" id="JACSQE010000004">
    <property type="protein sequence ID" value="MBD7998072.1"/>
    <property type="molecule type" value="Genomic_DNA"/>
</dbReference>
<keyword evidence="4" id="KW-0547">Nucleotide-binding</keyword>
<dbReference type="SUPFAM" id="SSF111331">
    <property type="entry name" value="NAD kinase/diacylglycerol kinase-like"/>
    <property type="match status" value="1"/>
</dbReference>
<dbReference type="GO" id="GO:0016301">
    <property type="term" value="F:kinase activity"/>
    <property type="evidence" value="ECO:0007669"/>
    <property type="project" value="UniProtKB-KW"/>
</dbReference>
<organism evidence="11 12">
    <name type="scientific">Oerskovia gallyi</name>
    <dbReference type="NCBI Taxonomy" id="2762226"/>
    <lineage>
        <taxon>Bacteria</taxon>
        <taxon>Bacillati</taxon>
        <taxon>Actinomycetota</taxon>
        <taxon>Actinomycetes</taxon>
        <taxon>Micrococcales</taxon>
        <taxon>Cellulomonadaceae</taxon>
        <taxon>Oerskovia</taxon>
    </lineage>
</organism>
<evidence type="ECO:0000259" key="10">
    <source>
        <dbReference type="PROSITE" id="PS50146"/>
    </source>
</evidence>
<keyword evidence="7" id="KW-0594">Phospholipid biosynthesis</keyword>
<dbReference type="InterPro" id="IPR001206">
    <property type="entry name" value="Diacylglycerol_kinase_cat_dom"/>
</dbReference>
<dbReference type="Proteomes" id="UP000633601">
    <property type="component" value="Unassembled WGS sequence"/>
</dbReference>
<comment type="similarity">
    <text evidence="2">Belongs to the diacylglycerol/lipid kinase family.</text>
</comment>
<dbReference type="PANTHER" id="PTHR12358:SF54">
    <property type="entry name" value="SPHINGOSINE KINASE RELATED PROTEIN"/>
    <property type="match status" value="1"/>
</dbReference>
<feature type="region of interest" description="Disordered" evidence="9">
    <location>
        <begin position="45"/>
        <end position="67"/>
    </location>
</feature>
<evidence type="ECO:0000313" key="11">
    <source>
        <dbReference type="EMBL" id="MBD7998072.1"/>
    </source>
</evidence>
<evidence type="ECO:0000256" key="7">
    <source>
        <dbReference type="ARBA" id="ARBA00023209"/>
    </source>
</evidence>
<proteinExistence type="inferred from homology"/>
<dbReference type="InterPro" id="IPR050187">
    <property type="entry name" value="Lipid_Phosphate_FormReg"/>
</dbReference>
<accession>A0ABR8V086</accession>
<comment type="caution">
    <text evidence="11">The sequence shown here is derived from an EMBL/GenBank/DDBJ whole genome shotgun (WGS) entry which is preliminary data.</text>
</comment>
<evidence type="ECO:0000256" key="9">
    <source>
        <dbReference type="SAM" id="MobiDB-lite"/>
    </source>
</evidence>
<keyword evidence="7" id="KW-0444">Lipid biosynthesis</keyword>
<protein>
    <submittedName>
        <fullName evidence="11">Diacylglycerol kinase</fullName>
    </submittedName>
</protein>
<feature type="domain" description="DAGKc" evidence="10">
    <location>
        <begin position="76"/>
        <end position="206"/>
    </location>
</feature>
<keyword evidence="5 11" id="KW-0418">Kinase</keyword>
<evidence type="ECO:0000256" key="8">
    <source>
        <dbReference type="ARBA" id="ARBA00023264"/>
    </source>
</evidence>
<evidence type="ECO:0000256" key="4">
    <source>
        <dbReference type="ARBA" id="ARBA00022741"/>
    </source>
</evidence>
<reference evidence="11 12" key="1">
    <citation type="submission" date="2020-08" db="EMBL/GenBank/DDBJ databases">
        <title>A Genomic Blueprint of the Chicken Gut Microbiome.</title>
        <authorList>
            <person name="Gilroy R."/>
            <person name="Ravi A."/>
            <person name="Getino M."/>
            <person name="Pursley I."/>
            <person name="Horton D.L."/>
            <person name="Alikhan N.-F."/>
            <person name="Baker D."/>
            <person name="Gharbi K."/>
            <person name="Hall N."/>
            <person name="Watson M."/>
            <person name="Adriaenssens E.M."/>
            <person name="Foster-Nyarko E."/>
            <person name="Jarju S."/>
            <person name="Secka A."/>
            <person name="Antonio M."/>
            <person name="Oren A."/>
            <person name="Chaudhuri R."/>
            <person name="La Ragione R.M."/>
            <person name="Hildebrand F."/>
            <person name="Pallen M.J."/>
        </authorList>
    </citation>
    <scope>NUCLEOTIDE SEQUENCE [LARGE SCALE GENOMIC DNA]</scope>
    <source>
        <strain evidence="11 12">Sa2CUA8</strain>
    </source>
</reference>
<evidence type="ECO:0000256" key="5">
    <source>
        <dbReference type="ARBA" id="ARBA00022777"/>
    </source>
</evidence>
<evidence type="ECO:0000256" key="1">
    <source>
        <dbReference type="ARBA" id="ARBA00001946"/>
    </source>
</evidence>
<dbReference type="Pfam" id="PF00781">
    <property type="entry name" value="DAGK_cat"/>
    <property type="match status" value="1"/>
</dbReference>
<dbReference type="Pfam" id="PF19279">
    <property type="entry name" value="YegS_C"/>
    <property type="match status" value="1"/>
</dbReference>
<keyword evidence="12" id="KW-1185">Reference proteome</keyword>
<feature type="region of interest" description="Disordered" evidence="9">
    <location>
        <begin position="1"/>
        <end position="24"/>
    </location>
</feature>
<evidence type="ECO:0000256" key="6">
    <source>
        <dbReference type="ARBA" id="ARBA00022840"/>
    </source>
</evidence>
<name>A0ABR8V086_9CELL</name>
<feature type="compositionally biased region" description="Basic and acidic residues" evidence="9">
    <location>
        <begin position="12"/>
        <end position="21"/>
    </location>
</feature>
<evidence type="ECO:0000256" key="2">
    <source>
        <dbReference type="ARBA" id="ARBA00005983"/>
    </source>
</evidence>
<gene>
    <name evidence="11" type="ORF">H9640_05865</name>
</gene>
<comment type="cofactor">
    <cofactor evidence="1">
        <name>Mg(2+)</name>
        <dbReference type="ChEBI" id="CHEBI:18420"/>
    </cofactor>
</comment>
<keyword evidence="7" id="KW-0443">Lipid metabolism</keyword>
<dbReference type="InterPro" id="IPR017438">
    <property type="entry name" value="ATP-NAD_kinase_N"/>
</dbReference>
<dbReference type="SMART" id="SM00046">
    <property type="entry name" value="DAGKc"/>
    <property type="match status" value="1"/>
</dbReference>
<dbReference type="InterPro" id="IPR016064">
    <property type="entry name" value="NAD/diacylglycerol_kinase_sf"/>
</dbReference>
<sequence length="384" mass="40484">MDGVRGAPCEHPQLRLHDHGAGARGQHLGAGLRVLSARSARVVPLSGERARRTTYSGVNPSQEQAPETAAQQRLDHAPLRSAVIVNPNRVEGLDELRSTIETQLADAGWPTPAWLETTAEDPGTGQARQAVEDGAEVVFVSGGDGTVRACIEGLVGTDAALAVLPGGTGNLLAGNLGIPPRPEDGIRLALDRGRRAVDIGEVDGQAFAVMAGMGLDAAMMEDAPTALKAKAGVLAYVVSAFKHLADDEMKVEVRVDDRPVLRRRARTVVVGNVGKLQAGVNLLPDAEPDNGQMDVAIIAPRNLGHWVQLLVGVLRGKGRVPNMEVLRGSRISVISDRPQPRQLDGDVIEPAKKLEVSVRAGALWVCVYQPDTSDDIAEGAPAEG</sequence>
<dbReference type="InterPro" id="IPR045540">
    <property type="entry name" value="YegS/DAGK_C"/>
</dbReference>
<keyword evidence="3" id="KW-0808">Transferase</keyword>
<keyword evidence="8" id="KW-1208">Phospholipid metabolism</keyword>
<dbReference type="Gene3D" id="2.60.200.40">
    <property type="match status" value="1"/>
</dbReference>